<evidence type="ECO:0000313" key="3">
    <source>
        <dbReference type="Proteomes" id="UP000503349"/>
    </source>
</evidence>
<protein>
    <recommendedName>
        <fullName evidence="4">Parathyroid hormone</fullName>
    </recommendedName>
</protein>
<reference evidence="2 3" key="1">
    <citation type="submission" date="2019-02" db="EMBL/GenBank/DDBJ databases">
        <title>Opniocepnalus argus genome.</title>
        <authorList>
            <person name="Zhou C."/>
            <person name="Xiao S."/>
        </authorList>
    </citation>
    <scope>NUCLEOTIDE SEQUENCE [LARGE SCALE GENOMIC DNA]</scope>
    <source>
        <strain evidence="2">OARG1902GOOAL</strain>
        <tissue evidence="2">Muscle</tissue>
    </source>
</reference>
<gene>
    <name evidence="2" type="ORF">EXN66_Car004879</name>
</gene>
<proteinExistence type="predicted"/>
<organism evidence="2 3">
    <name type="scientific">Channa argus</name>
    <name type="common">Northern snakehead</name>
    <name type="synonym">Ophicephalus argus</name>
    <dbReference type="NCBI Taxonomy" id="215402"/>
    <lineage>
        <taxon>Eukaryota</taxon>
        <taxon>Metazoa</taxon>
        <taxon>Chordata</taxon>
        <taxon>Craniata</taxon>
        <taxon>Vertebrata</taxon>
        <taxon>Euteleostomi</taxon>
        <taxon>Actinopterygii</taxon>
        <taxon>Neopterygii</taxon>
        <taxon>Teleostei</taxon>
        <taxon>Neoteleostei</taxon>
        <taxon>Acanthomorphata</taxon>
        <taxon>Anabantaria</taxon>
        <taxon>Anabantiformes</taxon>
        <taxon>Channoidei</taxon>
        <taxon>Channidae</taxon>
        <taxon>Channa</taxon>
    </lineage>
</organism>
<reference evidence="3" key="2">
    <citation type="submission" date="2019-02" db="EMBL/GenBank/DDBJ databases">
        <title>Opniocepnalus argus Var Kimnra genome.</title>
        <authorList>
            <person name="Zhou C."/>
            <person name="Xiao S."/>
        </authorList>
    </citation>
    <scope>NUCLEOTIDE SEQUENCE [LARGE SCALE GENOMIC DNA]</scope>
</reference>
<keyword evidence="3" id="KW-1185">Reference proteome</keyword>
<dbReference type="Proteomes" id="UP000503349">
    <property type="component" value="Chromosome 4"/>
</dbReference>
<sequence length="61" mass="7164">MEYKQVQERREWLQMRLRGIHTAPAGSDKDQTDSEELPNLTPDDIQYALIFLEKLLDSNES</sequence>
<dbReference type="AlphaFoldDB" id="A0A6G1PG37"/>
<dbReference type="EMBL" id="CM015715">
    <property type="protein sequence ID" value="KAF3689207.1"/>
    <property type="molecule type" value="Genomic_DNA"/>
</dbReference>
<evidence type="ECO:0008006" key="4">
    <source>
        <dbReference type="Google" id="ProtNLM"/>
    </source>
</evidence>
<evidence type="ECO:0000256" key="1">
    <source>
        <dbReference type="SAM" id="MobiDB-lite"/>
    </source>
</evidence>
<feature type="region of interest" description="Disordered" evidence="1">
    <location>
        <begin position="20"/>
        <end position="40"/>
    </location>
</feature>
<accession>A0A6G1PG37</accession>
<evidence type="ECO:0000313" key="2">
    <source>
        <dbReference type="EMBL" id="KAF3689207.1"/>
    </source>
</evidence>
<name>A0A6G1PG37_CHAAH</name>